<evidence type="ECO:0000256" key="9">
    <source>
        <dbReference type="ARBA" id="ARBA00037216"/>
    </source>
</evidence>
<dbReference type="InterPro" id="IPR035906">
    <property type="entry name" value="MetI-like_sf"/>
</dbReference>
<dbReference type="EMBL" id="BAAAVI010000106">
    <property type="protein sequence ID" value="GAA2910753.1"/>
    <property type="molecule type" value="Genomic_DNA"/>
</dbReference>
<evidence type="ECO:0000256" key="10">
    <source>
        <dbReference type="ARBA" id="ARBA00039580"/>
    </source>
</evidence>
<evidence type="ECO:0000256" key="1">
    <source>
        <dbReference type="ARBA" id="ARBA00004429"/>
    </source>
</evidence>
<name>A0ABN3WE31_9ACTN</name>
<reference evidence="13 14" key="1">
    <citation type="journal article" date="2019" name="Int. J. Syst. Evol. Microbiol.">
        <title>The Global Catalogue of Microorganisms (GCM) 10K type strain sequencing project: providing services to taxonomists for standard genome sequencing and annotation.</title>
        <authorList>
            <consortium name="The Broad Institute Genomics Platform"/>
            <consortium name="The Broad Institute Genome Sequencing Center for Infectious Disease"/>
            <person name="Wu L."/>
            <person name="Ma J."/>
        </authorList>
    </citation>
    <scope>NUCLEOTIDE SEQUENCE [LARGE SCALE GENOMIC DNA]</scope>
    <source>
        <strain evidence="13 14">JCM 6242</strain>
    </source>
</reference>
<keyword evidence="6 11" id="KW-0812">Transmembrane</keyword>
<evidence type="ECO:0000256" key="8">
    <source>
        <dbReference type="ARBA" id="ARBA00023136"/>
    </source>
</evidence>
<dbReference type="Pfam" id="PF00528">
    <property type="entry name" value="BPD_transp_1"/>
    <property type="match status" value="1"/>
</dbReference>
<feature type="transmembrane region" description="Helical" evidence="11">
    <location>
        <begin position="240"/>
        <end position="259"/>
    </location>
</feature>
<dbReference type="InterPro" id="IPR000515">
    <property type="entry name" value="MetI-like"/>
</dbReference>
<feature type="domain" description="ABC transmembrane type-1" evidence="12">
    <location>
        <begin position="68"/>
        <end position="259"/>
    </location>
</feature>
<feature type="transmembrane region" description="Helical" evidence="11">
    <location>
        <begin position="74"/>
        <end position="96"/>
    </location>
</feature>
<dbReference type="PANTHER" id="PTHR43848:SF5">
    <property type="entry name" value="SPERMIDINE_PUTRESCINE TRANSPORT SYSTEM PERMEASE PROTEIN POTC"/>
    <property type="match status" value="1"/>
</dbReference>
<keyword evidence="14" id="KW-1185">Reference proteome</keyword>
<evidence type="ECO:0000256" key="4">
    <source>
        <dbReference type="ARBA" id="ARBA00022475"/>
    </source>
</evidence>
<evidence type="ECO:0000256" key="11">
    <source>
        <dbReference type="RuleBase" id="RU363032"/>
    </source>
</evidence>
<feature type="transmembrane region" description="Helical" evidence="11">
    <location>
        <begin position="208"/>
        <end position="228"/>
    </location>
</feature>
<keyword evidence="8 11" id="KW-0472">Membrane</keyword>
<comment type="function">
    <text evidence="9">Required for the activity of the bacterial periplasmic transport system of putrescine and spermidine.</text>
</comment>
<dbReference type="Gene3D" id="1.10.3720.10">
    <property type="entry name" value="MetI-like"/>
    <property type="match status" value="1"/>
</dbReference>
<dbReference type="PANTHER" id="PTHR43848">
    <property type="entry name" value="PUTRESCINE TRANSPORT SYSTEM PERMEASE PROTEIN POTI"/>
    <property type="match status" value="1"/>
</dbReference>
<protein>
    <recommendedName>
        <fullName evidence="10">Spermidine/putrescine transport system permease protein PotC</fullName>
    </recommendedName>
</protein>
<keyword evidence="3 11" id="KW-0813">Transport</keyword>
<organism evidence="13 14">
    <name type="scientific">Streptosporangium fragile</name>
    <dbReference type="NCBI Taxonomy" id="46186"/>
    <lineage>
        <taxon>Bacteria</taxon>
        <taxon>Bacillati</taxon>
        <taxon>Actinomycetota</taxon>
        <taxon>Actinomycetes</taxon>
        <taxon>Streptosporangiales</taxon>
        <taxon>Streptosporangiaceae</taxon>
        <taxon>Streptosporangium</taxon>
    </lineage>
</organism>
<feature type="transmembrane region" description="Helical" evidence="11">
    <location>
        <begin position="184"/>
        <end position="202"/>
    </location>
</feature>
<evidence type="ECO:0000259" key="12">
    <source>
        <dbReference type="PROSITE" id="PS50928"/>
    </source>
</evidence>
<dbReference type="PROSITE" id="PS50928">
    <property type="entry name" value="ABC_TM1"/>
    <property type="match status" value="1"/>
</dbReference>
<dbReference type="InterPro" id="IPR051789">
    <property type="entry name" value="Bact_Polyamine_Transport"/>
</dbReference>
<sequence>MNRRKRVDLRSFPAFGTVSVLLLAFLYLPLLVVVVYAFNAGRIATIWEGFSVHWFADVVANADIRAATATSLQIATVATVCSVGLAIGVALGLVALRRTGRGLVLLVVGAPLVLPEIVLAVATLAMFAFLEVPLGMTTVTLAHTAFCVPFALLPIRARLADMDQRVFEAAADLGASPWRVFRRVTLPLLAPGIVSGALLAFIVSLDDFLITFFVAGPGTTTLPIYIYGMLRIGITPAVNALSALLLLVSLLVLAAAYVIGRKRG</sequence>
<evidence type="ECO:0000313" key="14">
    <source>
        <dbReference type="Proteomes" id="UP001500831"/>
    </source>
</evidence>
<comment type="subcellular location">
    <subcellularLocation>
        <location evidence="1">Cell inner membrane</location>
        <topology evidence="1">Multi-pass membrane protein</topology>
    </subcellularLocation>
    <subcellularLocation>
        <location evidence="11">Cell membrane</location>
        <topology evidence="11">Multi-pass membrane protein</topology>
    </subcellularLocation>
</comment>
<comment type="caution">
    <text evidence="13">The sequence shown here is derived from an EMBL/GenBank/DDBJ whole genome shotgun (WGS) entry which is preliminary data.</text>
</comment>
<dbReference type="CDD" id="cd06261">
    <property type="entry name" value="TM_PBP2"/>
    <property type="match status" value="1"/>
</dbReference>
<keyword evidence="7 11" id="KW-1133">Transmembrane helix</keyword>
<feature type="transmembrane region" description="Helical" evidence="11">
    <location>
        <begin position="136"/>
        <end position="155"/>
    </location>
</feature>
<feature type="transmembrane region" description="Helical" evidence="11">
    <location>
        <begin position="12"/>
        <end position="38"/>
    </location>
</feature>
<dbReference type="Proteomes" id="UP001500831">
    <property type="component" value="Unassembled WGS sequence"/>
</dbReference>
<accession>A0ABN3WE31</accession>
<evidence type="ECO:0000256" key="2">
    <source>
        <dbReference type="ARBA" id="ARBA00007069"/>
    </source>
</evidence>
<keyword evidence="4" id="KW-1003">Cell membrane</keyword>
<keyword evidence="5" id="KW-0997">Cell inner membrane</keyword>
<gene>
    <name evidence="13" type="ORF">GCM10010517_77250</name>
</gene>
<dbReference type="RefSeq" id="WP_344981843.1">
    <property type="nucleotide sequence ID" value="NZ_BAAAVI010000106.1"/>
</dbReference>
<comment type="similarity">
    <text evidence="2">Belongs to the binding-protein-dependent transport system permease family. CysTW subfamily.</text>
</comment>
<evidence type="ECO:0000313" key="13">
    <source>
        <dbReference type="EMBL" id="GAA2910753.1"/>
    </source>
</evidence>
<evidence type="ECO:0000256" key="3">
    <source>
        <dbReference type="ARBA" id="ARBA00022448"/>
    </source>
</evidence>
<evidence type="ECO:0000256" key="5">
    <source>
        <dbReference type="ARBA" id="ARBA00022519"/>
    </source>
</evidence>
<feature type="transmembrane region" description="Helical" evidence="11">
    <location>
        <begin position="103"/>
        <end position="130"/>
    </location>
</feature>
<proteinExistence type="inferred from homology"/>
<evidence type="ECO:0000256" key="7">
    <source>
        <dbReference type="ARBA" id="ARBA00022989"/>
    </source>
</evidence>
<dbReference type="SUPFAM" id="SSF161098">
    <property type="entry name" value="MetI-like"/>
    <property type="match status" value="1"/>
</dbReference>
<evidence type="ECO:0000256" key="6">
    <source>
        <dbReference type="ARBA" id="ARBA00022692"/>
    </source>
</evidence>